<evidence type="ECO:0000313" key="2">
    <source>
        <dbReference type="Proteomes" id="UP000018415"/>
    </source>
</evidence>
<dbReference type="EMBL" id="AYET01000001">
    <property type="protein sequence ID" value="ESK49963.1"/>
    <property type="molecule type" value="Genomic_DNA"/>
</dbReference>
<gene>
    <name evidence="1" type="ORF">P253_00820</name>
</gene>
<protein>
    <submittedName>
        <fullName evidence="1">Uncharacterized protein</fullName>
    </submittedName>
</protein>
<organism evidence="1 2">
    <name type="scientific">Acinetobacter indicus CIP 110367</name>
    <dbReference type="NCBI Taxonomy" id="1341679"/>
    <lineage>
        <taxon>Bacteria</taxon>
        <taxon>Pseudomonadati</taxon>
        <taxon>Pseudomonadota</taxon>
        <taxon>Gammaproteobacteria</taxon>
        <taxon>Moraxellales</taxon>
        <taxon>Moraxellaceae</taxon>
        <taxon>Acinetobacter</taxon>
    </lineage>
</organism>
<sequence length="33" mass="3612">MPIQQLNVSQHLAPITLAKLTADEPNNMNHSGK</sequence>
<accession>V2U6Q8</accession>
<name>V2U6Q8_9GAMM</name>
<evidence type="ECO:0000313" key="1">
    <source>
        <dbReference type="EMBL" id="ESK49963.1"/>
    </source>
</evidence>
<comment type="caution">
    <text evidence="1">The sequence shown here is derived from an EMBL/GenBank/DDBJ whole genome shotgun (WGS) entry which is preliminary data.</text>
</comment>
<dbReference type="AlphaFoldDB" id="V2U6Q8"/>
<dbReference type="Proteomes" id="UP000018415">
    <property type="component" value="Unassembled WGS sequence"/>
</dbReference>
<keyword evidence="2" id="KW-1185">Reference proteome</keyword>
<dbReference type="HOGENOM" id="CLU_3380074_0_0_6"/>
<proteinExistence type="predicted"/>
<reference evidence="1 2" key="1">
    <citation type="submission" date="2013-10" db="EMBL/GenBank/DDBJ databases">
        <title>The Genome Sequence of Acinetobacter indicus CIP 110367.</title>
        <authorList>
            <consortium name="The Broad Institute Genomics Platform"/>
            <consortium name="The Broad Institute Genome Sequencing Center for Infectious Disease"/>
            <person name="Cerqueira G."/>
            <person name="Feldgarden M."/>
            <person name="Courvalin P."/>
            <person name="Grillot-Courvalin C."/>
            <person name="Clermont D."/>
            <person name="Rocha E."/>
            <person name="Yoon E.-J."/>
            <person name="Nemec A."/>
            <person name="Young S.K."/>
            <person name="Zeng Q."/>
            <person name="Gargeya S."/>
            <person name="Fitzgerald M."/>
            <person name="Abouelleil A."/>
            <person name="Alvarado L."/>
            <person name="Berlin A.M."/>
            <person name="Chapman S.B."/>
            <person name="Gainer-Dewar J."/>
            <person name="Goldberg J."/>
            <person name="Gnerre S."/>
            <person name="Griggs A."/>
            <person name="Gujja S."/>
            <person name="Hansen M."/>
            <person name="Howarth C."/>
            <person name="Imamovic A."/>
            <person name="Ireland A."/>
            <person name="Larimer J."/>
            <person name="McCowan C."/>
            <person name="Murphy C."/>
            <person name="Pearson M."/>
            <person name="Poon T.W."/>
            <person name="Priest M."/>
            <person name="Roberts A."/>
            <person name="Saif S."/>
            <person name="Shea T."/>
            <person name="Sykes S."/>
            <person name="Wortman J."/>
            <person name="Nusbaum C."/>
            <person name="Birren B."/>
        </authorList>
    </citation>
    <scope>NUCLEOTIDE SEQUENCE [LARGE SCALE GENOMIC DNA]</scope>
    <source>
        <strain evidence="1 2">CIP 110367</strain>
    </source>
</reference>